<dbReference type="CDD" id="cd02205">
    <property type="entry name" value="CBS_pair_SF"/>
    <property type="match status" value="1"/>
</dbReference>
<protein>
    <submittedName>
        <fullName evidence="2">CBS domain-containing protein</fullName>
    </submittedName>
</protein>
<dbReference type="InterPro" id="IPR046342">
    <property type="entry name" value="CBS_dom_sf"/>
</dbReference>
<organism evidence="2 3">
    <name type="scientific">Streptomyces tardus</name>
    <dbReference type="NCBI Taxonomy" id="2780544"/>
    <lineage>
        <taxon>Bacteria</taxon>
        <taxon>Bacillati</taxon>
        <taxon>Actinomycetota</taxon>
        <taxon>Actinomycetes</taxon>
        <taxon>Kitasatosporales</taxon>
        <taxon>Streptomycetaceae</taxon>
        <taxon>Streptomyces</taxon>
    </lineage>
</organism>
<evidence type="ECO:0000259" key="1">
    <source>
        <dbReference type="Pfam" id="PF00571"/>
    </source>
</evidence>
<proteinExistence type="predicted"/>
<gene>
    <name evidence="2" type="ORF">JGS22_001750</name>
</gene>
<name>A0A949JLK8_9ACTN</name>
<evidence type="ECO:0000313" key="2">
    <source>
        <dbReference type="EMBL" id="MBU7596395.1"/>
    </source>
</evidence>
<dbReference type="EMBL" id="JAELVF020000001">
    <property type="protein sequence ID" value="MBU7596395.1"/>
    <property type="molecule type" value="Genomic_DNA"/>
</dbReference>
<comment type="caution">
    <text evidence="2">The sequence shown here is derived from an EMBL/GenBank/DDBJ whole genome shotgun (WGS) entry which is preliminary data.</text>
</comment>
<dbReference type="AlphaFoldDB" id="A0A949JLK8"/>
<dbReference type="SUPFAM" id="SSF54631">
    <property type="entry name" value="CBS-domain pair"/>
    <property type="match status" value="1"/>
</dbReference>
<dbReference type="Gene3D" id="3.10.580.10">
    <property type="entry name" value="CBS-domain"/>
    <property type="match status" value="1"/>
</dbReference>
<keyword evidence="3" id="KW-1185">Reference proteome</keyword>
<dbReference type="InterPro" id="IPR000644">
    <property type="entry name" value="CBS_dom"/>
</dbReference>
<dbReference type="Proteomes" id="UP000694501">
    <property type="component" value="Unassembled WGS sequence"/>
</dbReference>
<reference evidence="2" key="1">
    <citation type="submission" date="2021-06" db="EMBL/GenBank/DDBJ databases">
        <title>Sequencing of actinobacteria type strains.</title>
        <authorList>
            <person name="Nguyen G.-S."/>
            <person name="Wentzel A."/>
        </authorList>
    </citation>
    <scope>NUCLEOTIDE SEQUENCE</scope>
    <source>
        <strain evidence="2">P38-E01</strain>
    </source>
</reference>
<evidence type="ECO:0000313" key="3">
    <source>
        <dbReference type="Proteomes" id="UP000694501"/>
    </source>
</evidence>
<dbReference type="RefSeq" id="WP_211039836.1">
    <property type="nucleotide sequence ID" value="NZ_JAELVF020000001.1"/>
</dbReference>
<feature type="domain" description="CBS" evidence="1">
    <location>
        <begin position="109"/>
        <end position="151"/>
    </location>
</feature>
<dbReference type="Pfam" id="PF00571">
    <property type="entry name" value="CBS"/>
    <property type="match status" value="1"/>
</dbReference>
<accession>A0A949JLK8</accession>
<sequence>MQTPTNDELRTLAGKKLPLPDFLALFGTRVRNDQIALGINQALRGVGLTTLPDFTHCGSRADIHLLAIEADEPVVPEEESEETDDDLTRGALPTQSFRIADVPAANNGVDSILPNTPLTEATYHMRAKNYSQLAVLENGSTLRGVVSWESISLMYELGKSSTLANAMIDDPPVAEAHQDFFSLLPMVSEHGYLLVRGGNGHFSGIVTASDITERFEATAWPFFMVGEIEYRLRKCLGARLDPDNIRAVQWKNKQTGLITDLMFNGYVKLLHTGQQDPALCAKAAENWTELGWAVSRNQFVYQLDRVRDIRNRIAHFDPEPLPPQYAEELRQFVRLLRQLT</sequence>